<accession>A0A8K0QVL6</accession>
<dbReference type="Proteomes" id="UP000813461">
    <property type="component" value="Unassembled WGS sequence"/>
</dbReference>
<dbReference type="SUPFAM" id="SSF56801">
    <property type="entry name" value="Acetyl-CoA synthetase-like"/>
    <property type="match status" value="1"/>
</dbReference>
<reference evidence="1" key="1">
    <citation type="journal article" date="2021" name="Nat. Commun.">
        <title>Genetic determinants of endophytism in the Arabidopsis root mycobiome.</title>
        <authorList>
            <person name="Mesny F."/>
            <person name="Miyauchi S."/>
            <person name="Thiergart T."/>
            <person name="Pickel B."/>
            <person name="Atanasova L."/>
            <person name="Karlsson M."/>
            <person name="Huettel B."/>
            <person name="Barry K.W."/>
            <person name="Haridas S."/>
            <person name="Chen C."/>
            <person name="Bauer D."/>
            <person name="Andreopoulos W."/>
            <person name="Pangilinan J."/>
            <person name="LaButti K."/>
            <person name="Riley R."/>
            <person name="Lipzen A."/>
            <person name="Clum A."/>
            <person name="Drula E."/>
            <person name="Henrissat B."/>
            <person name="Kohler A."/>
            <person name="Grigoriev I.V."/>
            <person name="Martin F.M."/>
            <person name="Hacquard S."/>
        </authorList>
    </citation>
    <scope>NUCLEOTIDE SEQUENCE</scope>
    <source>
        <strain evidence="1">MPI-SDFR-AT-0120</strain>
    </source>
</reference>
<evidence type="ECO:0000313" key="1">
    <source>
        <dbReference type="EMBL" id="KAH7070808.1"/>
    </source>
</evidence>
<dbReference type="InterPro" id="IPR042099">
    <property type="entry name" value="ANL_N_sf"/>
</dbReference>
<sequence>GTTLPSATPTMHNSRLQYHKSESIPKIRFVSSCSSPLQLALYNNLERTLCTPVFESYGMTRESAATHCHLCSGNQGLLDGFRAPWSFASSEMAKNC</sequence>
<protein>
    <submittedName>
        <fullName evidence="1">Uncharacterized protein</fullName>
    </submittedName>
</protein>
<evidence type="ECO:0000313" key="2">
    <source>
        <dbReference type="Proteomes" id="UP000813461"/>
    </source>
</evidence>
<gene>
    <name evidence="1" type="ORF">FB567DRAFT_455788</name>
</gene>
<dbReference type="Gene3D" id="3.40.50.12780">
    <property type="entry name" value="N-terminal domain of ligase-like"/>
    <property type="match status" value="1"/>
</dbReference>
<feature type="non-terminal residue" evidence="1">
    <location>
        <position position="1"/>
    </location>
</feature>
<proteinExistence type="predicted"/>
<comment type="caution">
    <text evidence="1">The sequence shown here is derived from an EMBL/GenBank/DDBJ whole genome shotgun (WGS) entry which is preliminary data.</text>
</comment>
<dbReference type="EMBL" id="JAGMVJ010000026">
    <property type="protein sequence ID" value="KAH7070808.1"/>
    <property type="molecule type" value="Genomic_DNA"/>
</dbReference>
<organism evidence="1 2">
    <name type="scientific">Paraphoma chrysanthemicola</name>
    <dbReference type="NCBI Taxonomy" id="798071"/>
    <lineage>
        <taxon>Eukaryota</taxon>
        <taxon>Fungi</taxon>
        <taxon>Dikarya</taxon>
        <taxon>Ascomycota</taxon>
        <taxon>Pezizomycotina</taxon>
        <taxon>Dothideomycetes</taxon>
        <taxon>Pleosporomycetidae</taxon>
        <taxon>Pleosporales</taxon>
        <taxon>Pleosporineae</taxon>
        <taxon>Phaeosphaeriaceae</taxon>
        <taxon>Paraphoma</taxon>
    </lineage>
</organism>
<name>A0A8K0QVL6_9PLEO</name>
<dbReference type="AlphaFoldDB" id="A0A8K0QVL6"/>
<keyword evidence="2" id="KW-1185">Reference proteome</keyword>